<evidence type="ECO:0008006" key="3">
    <source>
        <dbReference type="Google" id="ProtNLM"/>
    </source>
</evidence>
<keyword evidence="2" id="KW-1185">Reference proteome</keyword>
<dbReference type="RefSeq" id="WP_378167231.1">
    <property type="nucleotide sequence ID" value="NZ_JBHSBU010000001.1"/>
</dbReference>
<evidence type="ECO:0000313" key="1">
    <source>
        <dbReference type="EMBL" id="MFC4161370.1"/>
    </source>
</evidence>
<gene>
    <name evidence="1" type="ORF">ACFOW7_18705</name>
</gene>
<accession>A0ABV8MVJ1</accession>
<dbReference type="Proteomes" id="UP001595791">
    <property type="component" value="Unassembled WGS sequence"/>
</dbReference>
<name>A0ABV8MVJ1_9NEIS</name>
<dbReference type="EMBL" id="JBHSBU010000001">
    <property type="protein sequence ID" value="MFC4161370.1"/>
    <property type="molecule type" value="Genomic_DNA"/>
</dbReference>
<protein>
    <recommendedName>
        <fullName evidence="3">NlpC/P60 domain-containing protein</fullName>
    </recommendedName>
</protein>
<proteinExistence type="predicted"/>
<organism evidence="1 2">
    <name type="scientific">Chitinimonas lacunae</name>
    <dbReference type="NCBI Taxonomy" id="1963018"/>
    <lineage>
        <taxon>Bacteria</taxon>
        <taxon>Pseudomonadati</taxon>
        <taxon>Pseudomonadota</taxon>
        <taxon>Betaproteobacteria</taxon>
        <taxon>Neisseriales</taxon>
        <taxon>Chitinibacteraceae</taxon>
        <taxon>Chitinimonas</taxon>
    </lineage>
</organism>
<comment type="caution">
    <text evidence="1">The sequence shown here is derived from an EMBL/GenBank/DDBJ whole genome shotgun (WGS) entry which is preliminary data.</text>
</comment>
<sequence>MPITQATLQGYVDQTIGDICGNNYAPADANHCAHFVSHVLNLAHGTLCGDMQYSTRRTGASIRCNELYNSLNSRGPWADRPTAADGLLIFVLSARNVVGNVMGSVPQKHVGIHFGGKVYHYSNSQDKVVCDPTVEAFHNKFKHAYAGNDISLYYGVVA</sequence>
<evidence type="ECO:0000313" key="2">
    <source>
        <dbReference type="Proteomes" id="UP001595791"/>
    </source>
</evidence>
<reference evidence="2" key="1">
    <citation type="journal article" date="2019" name="Int. J. Syst. Evol. Microbiol.">
        <title>The Global Catalogue of Microorganisms (GCM) 10K type strain sequencing project: providing services to taxonomists for standard genome sequencing and annotation.</title>
        <authorList>
            <consortium name="The Broad Institute Genomics Platform"/>
            <consortium name="The Broad Institute Genome Sequencing Center for Infectious Disease"/>
            <person name="Wu L."/>
            <person name="Ma J."/>
        </authorList>
    </citation>
    <scope>NUCLEOTIDE SEQUENCE [LARGE SCALE GENOMIC DNA]</scope>
    <source>
        <strain evidence="2">LMG 29894</strain>
    </source>
</reference>